<feature type="transmembrane region" description="Helical" evidence="9">
    <location>
        <begin position="430"/>
        <end position="450"/>
    </location>
</feature>
<dbReference type="AlphaFoldDB" id="E0VUR5"/>
<reference evidence="11" key="1">
    <citation type="submission" date="2007-04" db="EMBL/GenBank/DDBJ databases">
        <title>Annotation of Pediculus humanus corporis strain USDA.</title>
        <authorList>
            <person name="Kirkness E."/>
            <person name="Hannick L."/>
            <person name="Hass B."/>
            <person name="Bruggner R."/>
            <person name="Lawson D."/>
            <person name="Bidwell S."/>
            <person name="Joardar V."/>
            <person name="Caler E."/>
            <person name="Walenz B."/>
            <person name="Inman J."/>
            <person name="Schobel S."/>
            <person name="Galinsky K."/>
            <person name="Amedeo P."/>
            <person name="Strausberg R."/>
        </authorList>
    </citation>
    <scope>NUCLEOTIDE SEQUENCE</scope>
    <source>
        <strain evidence="11">USDA</strain>
    </source>
</reference>
<dbReference type="InterPro" id="IPR027417">
    <property type="entry name" value="P-loop_NTPase"/>
</dbReference>
<dbReference type="OMA" id="YTAFICM"/>
<dbReference type="EMBL" id="DS235790">
    <property type="protein sequence ID" value="EEB17121.1"/>
    <property type="molecule type" value="Genomic_DNA"/>
</dbReference>
<feature type="transmembrane region" description="Helical" evidence="9">
    <location>
        <begin position="400"/>
        <end position="418"/>
    </location>
</feature>
<dbReference type="GO" id="GO:0140359">
    <property type="term" value="F:ABC-type transporter activity"/>
    <property type="evidence" value="ECO:0007669"/>
    <property type="project" value="InterPro"/>
</dbReference>
<reference evidence="11" key="2">
    <citation type="submission" date="2007-04" db="EMBL/GenBank/DDBJ databases">
        <title>The genome of the human body louse.</title>
        <authorList>
            <consortium name="The Human Body Louse Genome Consortium"/>
            <person name="Kirkness E."/>
            <person name="Walenz B."/>
            <person name="Hass B."/>
            <person name="Bruggner R."/>
            <person name="Strausberg R."/>
        </authorList>
    </citation>
    <scope>NUCLEOTIDE SEQUENCE</scope>
    <source>
        <strain evidence="11">USDA</strain>
    </source>
</reference>
<evidence type="ECO:0000256" key="6">
    <source>
        <dbReference type="ARBA" id="ARBA00022840"/>
    </source>
</evidence>
<dbReference type="EC" id="3.6.3.28" evidence="11"/>
<comment type="similarity">
    <text evidence="2">Belongs to the ABC transporter superfamily. ABCG family. Eye pigment precursor importer (TC 3.A.1.204) subfamily.</text>
</comment>
<evidence type="ECO:0000256" key="7">
    <source>
        <dbReference type="ARBA" id="ARBA00022989"/>
    </source>
</evidence>
<dbReference type="FunFam" id="3.40.50.300:FF:001077">
    <property type="entry name" value="Uncharacterized protein, isoform A"/>
    <property type="match status" value="1"/>
</dbReference>
<evidence type="ECO:0000256" key="4">
    <source>
        <dbReference type="ARBA" id="ARBA00022692"/>
    </source>
</evidence>
<dbReference type="PANTHER" id="PTHR48041">
    <property type="entry name" value="ABC TRANSPORTER G FAMILY MEMBER 28"/>
    <property type="match status" value="1"/>
</dbReference>
<keyword evidence="6" id="KW-0067">ATP-binding</keyword>
<dbReference type="InterPro" id="IPR003439">
    <property type="entry name" value="ABC_transporter-like_ATP-bd"/>
</dbReference>
<evidence type="ECO:0000256" key="8">
    <source>
        <dbReference type="ARBA" id="ARBA00023136"/>
    </source>
</evidence>
<reference evidence="12" key="3">
    <citation type="submission" date="2020-05" db="UniProtKB">
        <authorList>
            <consortium name="EnsemblMetazoa"/>
        </authorList>
    </citation>
    <scope>IDENTIFICATION</scope>
    <source>
        <strain evidence="12">USDA</strain>
    </source>
</reference>
<dbReference type="InterPro" id="IPR017871">
    <property type="entry name" value="ABC_transporter-like_CS"/>
</dbReference>
<evidence type="ECO:0000259" key="10">
    <source>
        <dbReference type="PROSITE" id="PS50893"/>
    </source>
</evidence>
<dbReference type="GO" id="GO:0005524">
    <property type="term" value="F:ATP binding"/>
    <property type="evidence" value="ECO:0007669"/>
    <property type="project" value="UniProtKB-KW"/>
</dbReference>
<feature type="transmembrane region" description="Helical" evidence="9">
    <location>
        <begin position="619"/>
        <end position="641"/>
    </location>
</feature>
<evidence type="ECO:0000256" key="3">
    <source>
        <dbReference type="ARBA" id="ARBA00022448"/>
    </source>
</evidence>
<dbReference type="Pfam" id="PF01061">
    <property type="entry name" value="ABC2_membrane"/>
    <property type="match status" value="1"/>
</dbReference>
<dbReference type="OrthoDB" id="66620at2759"/>
<evidence type="ECO:0000313" key="12">
    <source>
        <dbReference type="EnsemblMetazoa" id="PHUM453210-PA"/>
    </source>
</evidence>
<dbReference type="InterPro" id="IPR013525">
    <property type="entry name" value="ABC2_TM"/>
</dbReference>
<keyword evidence="4 9" id="KW-0812">Transmembrane</keyword>
<dbReference type="Pfam" id="PF00005">
    <property type="entry name" value="ABC_tran"/>
    <property type="match status" value="1"/>
</dbReference>
<organism>
    <name type="scientific">Pediculus humanus subsp. corporis</name>
    <name type="common">Body louse</name>
    <dbReference type="NCBI Taxonomy" id="121224"/>
    <lineage>
        <taxon>Eukaryota</taxon>
        <taxon>Metazoa</taxon>
        <taxon>Ecdysozoa</taxon>
        <taxon>Arthropoda</taxon>
        <taxon>Hexapoda</taxon>
        <taxon>Insecta</taxon>
        <taxon>Pterygota</taxon>
        <taxon>Neoptera</taxon>
        <taxon>Paraneoptera</taxon>
        <taxon>Psocodea</taxon>
        <taxon>Troctomorpha</taxon>
        <taxon>Phthiraptera</taxon>
        <taxon>Anoplura</taxon>
        <taxon>Pediculidae</taxon>
        <taxon>Pediculus</taxon>
    </lineage>
</organism>
<dbReference type="VEuPathDB" id="VectorBase:PHUM453210"/>
<evidence type="ECO:0000256" key="9">
    <source>
        <dbReference type="SAM" id="Phobius"/>
    </source>
</evidence>
<dbReference type="InterPro" id="IPR003593">
    <property type="entry name" value="AAA+_ATPase"/>
</dbReference>
<dbReference type="Gene3D" id="3.40.50.300">
    <property type="entry name" value="P-loop containing nucleotide triphosphate hydrolases"/>
    <property type="match status" value="1"/>
</dbReference>
<gene>
    <name evidence="12" type="primary">8230514</name>
    <name evidence="11" type="ORF">Phum_PHUM453210</name>
</gene>
<dbReference type="KEGG" id="phu:Phum_PHUM453210"/>
<protein>
    <submittedName>
        <fullName evidence="11 12">ABC transporter, putative</fullName>
        <ecNumber evidence="11">3.6.3.28</ecNumber>
    </submittedName>
</protein>
<keyword evidence="11" id="KW-0378">Hydrolase</keyword>
<evidence type="ECO:0000256" key="2">
    <source>
        <dbReference type="ARBA" id="ARBA00005814"/>
    </source>
</evidence>
<comment type="subcellular location">
    <subcellularLocation>
        <location evidence="1">Membrane</location>
        <topology evidence="1">Multi-pass membrane protein</topology>
    </subcellularLocation>
</comment>
<dbReference type="SMART" id="SM00382">
    <property type="entry name" value="AAA"/>
    <property type="match status" value="1"/>
</dbReference>
<dbReference type="GO" id="GO:0016887">
    <property type="term" value="F:ATP hydrolysis activity"/>
    <property type="evidence" value="ECO:0007669"/>
    <property type="project" value="InterPro"/>
</dbReference>
<dbReference type="CDD" id="cd03213">
    <property type="entry name" value="ABCG_EPDR"/>
    <property type="match status" value="1"/>
</dbReference>
<dbReference type="eggNOG" id="KOG0061">
    <property type="taxonomic scope" value="Eukaryota"/>
</dbReference>
<feature type="transmembrane region" description="Helical" evidence="9">
    <location>
        <begin position="538"/>
        <end position="558"/>
    </location>
</feature>
<keyword evidence="13" id="KW-1185">Reference proteome</keyword>
<keyword evidence="7 9" id="KW-1133">Transmembrane helix</keyword>
<dbReference type="CTD" id="8230514"/>
<dbReference type="InParanoid" id="E0VUR5"/>
<accession>E0VUR5</accession>
<dbReference type="RefSeq" id="XP_002429859.1">
    <property type="nucleotide sequence ID" value="XM_002429814.1"/>
</dbReference>
<dbReference type="EMBL" id="AAZO01005519">
    <property type="status" value="NOT_ANNOTATED_CDS"/>
    <property type="molecule type" value="Genomic_DNA"/>
</dbReference>
<feature type="transmembrane region" description="Helical" evidence="9">
    <location>
        <begin position="509"/>
        <end position="532"/>
    </location>
</feature>
<dbReference type="PROSITE" id="PS50893">
    <property type="entry name" value="ABC_TRANSPORTER_2"/>
    <property type="match status" value="1"/>
</dbReference>
<dbReference type="PROSITE" id="PS00211">
    <property type="entry name" value="ABC_TRANSPORTER_1"/>
    <property type="match status" value="1"/>
</dbReference>
<keyword evidence="8 9" id="KW-0472">Membrane</keyword>
<evidence type="ECO:0000313" key="13">
    <source>
        <dbReference type="Proteomes" id="UP000009046"/>
    </source>
</evidence>
<evidence type="ECO:0000256" key="5">
    <source>
        <dbReference type="ARBA" id="ARBA00022741"/>
    </source>
</evidence>
<dbReference type="Proteomes" id="UP000009046">
    <property type="component" value="Unassembled WGS sequence"/>
</dbReference>
<dbReference type="PANTHER" id="PTHR48041:SF118">
    <property type="entry name" value="ATP-BINDING CASSETTE TRANSPORTER (ABC TRANSPORTER) FAMILY G MEMBER 16"/>
    <property type="match status" value="1"/>
</dbReference>
<proteinExistence type="inferred from homology"/>
<feature type="domain" description="ABC transporter" evidence="10">
    <location>
        <begin position="18"/>
        <end position="257"/>
    </location>
</feature>
<dbReference type="GO" id="GO:0005886">
    <property type="term" value="C:plasma membrane"/>
    <property type="evidence" value="ECO:0007669"/>
    <property type="project" value="TreeGrafter"/>
</dbReference>
<dbReference type="EnsemblMetazoa" id="PHUM453210-RA">
    <property type="protein sequence ID" value="PHUM453210-PA"/>
    <property type="gene ID" value="PHUM453210"/>
</dbReference>
<keyword evidence="3" id="KW-0813">Transport</keyword>
<sequence length="651" mass="73930">MSTENEVTVQICHQPIDLEFQDLTLTRNGKYGLPSRQILKGANGRFKPGRLTAILGPSGAGKTSLLNILTGFRTTGVKGSVRVNGRERNLQVFRKECCYITQEFAMLGLLTVMETFKSTADLKLGNKVSEEKKYSIISDIIDILGLSSCINTQVRHLSGGEKKRLSIGLELISNPPIMFFDEPTSGLDSSSSVQVISHLKTLARGGRTIVCVIHQPSSRIFEMFDDLYILVDGQCMYNGPIDDMVPVLEQSGFKCPKYYNRADFVIEVACKERGENLDALFTLANKKIMAERLERNSSKSSNYQRSESDTNSGFIHEQGKFIYIRTKLENKFFFYHGKNLNTKIQIIPMDQISQISNRRKKVKEITAKYPTPVLLQFWILLKRTFLCSCIRDLHMAQIRVVAQVVVGLLMGTVFYNLGNEASKVQSNSSFLFFSLMFIFFSNSMPTVQTFPSEAAVFIREHLNNWYSIKAYYFSKLIADLPLQMFCPSVYLLITYFMTDQPLNWDRIGMVLLLGFTVTIMAQALGHAFGAAFDAQLGTFLIPASAIPMFLFSGFFILLSDLPPCLNWLSYVSYFRYPFEGLMLAIYGHGRPHLKCSLPYCHYKNPAKYLNDLDLGGGNFWIDIGGILGWIIFLRIVFYCILKWKLYRIRGY</sequence>
<evidence type="ECO:0000313" key="11">
    <source>
        <dbReference type="EMBL" id="EEB17121.1"/>
    </source>
</evidence>
<dbReference type="InterPro" id="IPR050352">
    <property type="entry name" value="ABCG_transporters"/>
</dbReference>
<dbReference type="GeneID" id="8230514"/>
<dbReference type="SUPFAM" id="SSF52540">
    <property type="entry name" value="P-loop containing nucleoside triphosphate hydrolases"/>
    <property type="match status" value="1"/>
</dbReference>
<keyword evidence="5" id="KW-0547">Nucleotide-binding</keyword>
<dbReference type="HOGENOM" id="CLU_000604_57_6_1"/>
<name>E0VUR5_PEDHC</name>
<evidence type="ECO:0000256" key="1">
    <source>
        <dbReference type="ARBA" id="ARBA00004141"/>
    </source>
</evidence>